<comment type="caution">
    <text evidence="2">The sequence shown here is derived from an EMBL/GenBank/DDBJ whole genome shotgun (WGS) entry which is preliminary data.</text>
</comment>
<dbReference type="RefSeq" id="WP_238183137.1">
    <property type="nucleotide sequence ID" value="NZ_BPRB01000142.1"/>
</dbReference>
<dbReference type="Proteomes" id="UP001055057">
    <property type="component" value="Unassembled WGS sequence"/>
</dbReference>
<evidence type="ECO:0000259" key="1">
    <source>
        <dbReference type="Pfam" id="PF12728"/>
    </source>
</evidence>
<keyword evidence="3" id="KW-1185">Reference proteome</keyword>
<organism evidence="2 3">
    <name type="scientific">Methylobacterium trifolii</name>
    <dbReference type="NCBI Taxonomy" id="1003092"/>
    <lineage>
        <taxon>Bacteria</taxon>
        <taxon>Pseudomonadati</taxon>
        <taxon>Pseudomonadota</taxon>
        <taxon>Alphaproteobacteria</taxon>
        <taxon>Hyphomicrobiales</taxon>
        <taxon>Methylobacteriaceae</taxon>
        <taxon>Methylobacterium</taxon>
    </lineage>
</organism>
<accession>A0ABQ4U2G7</accession>
<name>A0ABQ4U2G7_9HYPH</name>
<feature type="domain" description="Helix-turn-helix" evidence="1">
    <location>
        <begin position="17"/>
        <end position="65"/>
    </location>
</feature>
<reference evidence="2" key="1">
    <citation type="journal article" date="2021" name="Front. Microbiol.">
        <title>Comprehensive Comparative Genomics and Phenotyping of Methylobacterium Species.</title>
        <authorList>
            <person name="Alessa O."/>
            <person name="Ogura Y."/>
            <person name="Fujitani Y."/>
            <person name="Takami H."/>
            <person name="Hayashi T."/>
            <person name="Sahin N."/>
            <person name="Tani A."/>
        </authorList>
    </citation>
    <scope>NUCLEOTIDE SEQUENCE</scope>
    <source>
        <strain evidence="2">DSM 23632</strain>
    </source>
</reference>
<reference evidence="2" key="2">
    <citation type="submission" date="2021-08" db="EMBL/GenBank/DDBJ databases">
        <authorList>
            <person name="Tani A."/>
            <person name="Ola A."/>
            <person name="Ogura Y."/>
            <person name="Katsura K."/>
            <person name="Hayashi T."/>
        </authorList>
    </citation>
    <scope>NUCLEOTIDE SEQUENCE</scope>
    <source>
        <strain evidence="2">DSM 23632</strain>
    </source>
</reference>
<dbReference type="InterPro" id="IPR041657">
    <property type="entry name" value="HTH_17"/>
</dbReference>
<evidence type="ECO:0000313" key="3">
    <source>
        <dbReference type="Proteomes" id="UP001055057"/>
    </source>
</evidence>
<evidence type="ECO:0000313" key="2">
    <source>
        <dbReference type="EMBL" id="GJE60518.1"/>
    </source>
</evidence>
<proteinExistence type="predicted"/>
<gene>
    <name evidence="2" type="ORF">MPOCJGCO_2630</name>
</gene>
<dbReference type="Pfam" id="PF12728">
    <property type="entry name" value="HTH_17"/>
    <property type="match status" value="1"/>
</dbReference>
<protein>
    <recommendedName>
        <fullName evidence="1">Helix-turn-helix domain-containing protein</fullName>
    </recommendedName>
</protein>
<sequence>MSKKRSTSIIDETSGAFTVDEFAHYVRVSPASAWRLLKAGALPRTRIGGRVVIRRVDADAFLARCAGVA</sequence>
<dbReference type="EMBL" id="BPRB01000142">
    <property type="protein sequence ID" value="GJE60518.1"/>
    <property type="molecule type" value="Genomic_DNA"/>
</dbReference>